<dbReference type="Pfam" id="PF01694">
    <property type="entry name" value="Rhomboid"/>
    <property type="match status" value="1"/>
</dbReference>
<dbReference type="GO" id="GO:0016020">
    <property type="term" value="C:membrane"/>
    <property type="evidence" value="ECO:0007669"/>
    <property type="project" value="UniProtKB-SubCell"/>
</dbReference>
<dbReference type="AlphaFoldDB" id="A0A444V4T3"/>
<dbReference type="InterPro" id="IPR022764">
    <property type="entry name" value="Peptidase_S54_rhomboid_dom"/>
</dbReference>
<feature type="transmembrane region" description="Helical" evidence="5">
    <location>
        <begin position="114"/>
        <end position="137"/>
    </location>
</feature>
<keyword evidence="4 5" id="KW-0472">Membrane</keyword>
<keyword evidence="2 5" id="KW-0812">Transmembrane</keyword>
<dbReference type="PANTHER" id="PTHR43066:SF13">
    <property type="entry name" value="RHOMBOID DOMAIN-CONTAINING PROTEIN 2"/>
    <property type="match status" value="1"/>
</dbReference>
<accession>A0A444V4T3</accession>
<keyword evidence="8" id="KW-1185">Reference proteome</keyword>
<keyword evidence="3 5" id="KW-1133">Transmembrane helix</keyword>
<dbReference type="SMART" id="SM01160">
    <property type="entry name" value="DUF1751"/>
    <property type="match status" value="1"/>
</dbReference>
<name>A0A444V4T3_ACIRT</name>
<evidence type="ECO:0000256" key="1">
    <source>
        <dbReference type="ARBA" id="ARBA00004141"/>
    </source>
</evidence>
<feature type="domain" description="Peptidase S54 rhomboid" evidence="6">
    <location>
        <begin position="20"/>
        <end position="154"/>
    </location>
</feature>
<protein>
    <submittedName>
        <fullName evidence="7">Rhomboid domain-containing protein 2</fullName>
    </submittedName>
</protein>
<evidence type="ECO:0000313" key="7">
    <source>
        <dbReference type="EMBL" id="RXM95408.1"/>
    </source>
</evidence>
<dbReference type="PANTHER" id="PTHR43066">
    <property type="entry name" value="RHOMBOID-RELATED PROTEIN"/>
    <property type="match status" value="1"/>
</dbReference>
<evidence type="ECO:0000256" key="3">
    <source>
        <dbReference type="ARBA" id="ARBA00022989"/>
    </source>
</evidence>
<comment type="caution">
    <text evidence="7">The sequence shown here is derived from an EMBL/GenBank/DDBJ whole genome shotgun (WGS) entry which is preliminary data.</text>
</comment>
<sequence>MQRLSTSTCCWELPSPASEGVYKLLTYTLSHADLPSLLCNIAILWYFGSGLEKSVGTVKYCYLFVVFSVASGLLSLLLVYIVYGVEGTEDISGFTPVVFAMIGMTSARSKIRRALLFGVSIPIVLAPWVLLLIAFVVPRTVFLCNVSGIVVGEISLCSLLSQSFFNLLTLNTDGVGLCFILDLSESRASILDKKRPFRLLRKLRGAVYVPASVTERRAALLKKIHCDSQCPRTLSVMR</sequence>
<dbReference type="InterPro" id="IPR035952">
    <property type="entry name" value="Rhomboid-like_sf"/>
</dbReference>
<evidence type="ECO:0000259" key="6">
    <source>
        <dbReference type="Pfam" id="PF01694"/>
    </source>
</evidence>
<evidence type="ECO:0000256" key="2">
    <source>
        <dbReference type="ARBA" id="ARBA00022692"/>
    </source>
</evidence>
<organism evidence="7 8">
    <name type="scientific">Acipenser ruthenus</name>
    <name type="common">Sterlet sturgeon</name>
    <dbReference type="NCBI Taxonomy" id="7906"/>
    <lineage>
        <taxon>Eukaryota</taxon>
        <taxon>Metazoa</taxon>
        <taxon>Chordata</taxon>
        <taxon>Craniata</taxon>
        <taxon>Vertebrata</taxon>
        <taxon>Euteleostomi</taxon>
        <taxon>Actinopterygii</taxon>
        <taxon>Chondrostei</taxon>
        <taxon>Acipenseriformes</taxon>
        <taxon>Acipenseridae</taxon>
        <taxon>Acipenser</taxon>
    </lineage>
</organism>
<dbReference type="GO" id="GO:0004252">
    <property type="term" value="F:serine-type endopeptidase activity"/>
    <property type="evidence" value="ECO:0007669"/>
    <property type="project" value="InterPro"/>
</dbReference>
<comment type="subcellular location">
    <subcellularLocation>
        <location evidence="1">Membrane</location>
        <topology evidence="1">Multi-pass membrane protein</topology>
    </subcellularLocation>
</comment>
<feature type="transmembrane region" description="Helical" evidence="5">
    <location>
        <begin position="91"/>
        <end position="107"/>
    </location>
</feature>
<dbReference type="Gene3D" id="1.20.1540.10">
    <property type="entry name" value="Rhomboid-like"/>
    <property type="match status" value="1"/>
</dbReference>
<dbReference type="SUPFAM" id="SSF144091">
    <property type="entry name" value="Rhomboid-like"/>
    <property type="match status" value="1"/>
</dbReference>
<proteinExistence type="predicted"/>
<evidence type="ECO:0000256" key="5">
    <source>
        <dbReference type="SAM" id="Phobius"/>
    </source>
</evidence>
<dbReference type="EMBL" id="SCEB01002414">
    <property type="protein sequence ID" value="RXM95408.1"/>
    <property type="molecule type" value="Genomic_DNA"/>
</dbReference>
<feature type="transmembrane region" description="Helical" evidence="5">
    <location>
        <begin position="60"/>
        <end position="85"/>
    </location>
</feature>
<evidence type="ECO:0000256" key="4">
    <source>
        <dbReference type="ARBA" id="ARBA00023136"/>
    </source>
</evidence>
<reference evidence="7 8" key="1">
    <citation type="submission" date="2019-01" db="EMBL/GenBank/DDBJ databases">
        <title>Draft Genome and Complete Hox-Cluster Characterization of the Sterlet Sturgeon (Acipenser ruthenus).</title>
        <authorList>
            <person name="Wei Q."/>
        </authorList>
    </citation>
    <scope>NUCLEOTIDE SEQUENCE [LARGE SCALE GENOMIC DNA]</scope>
    <source>
        <strain evidence="7">WHYD16114868_AA</strain>
        <tissue evidence="7">Blood</tissue>
    </source>
</reference>
<gene>
    <name evidence="7" type="ORF">EOD39_16912</name>
</gene>
<dbReference type="Proteomes" id="UP000289886">
    <property type="component" value="Unassembled WGS sequence"/>
</dbReference>
<evidence type="ECO:0000313" key="8">
    <source>
        <dbReference type="Proteomes" id="UP000289886"/>
    </source>
</evidence>